<dbReference type="InterPro" id="IPR043198">
    <property type="entry name" value="Cyclin/Ssn8"/>
</dbReference>
<dbReference type="OrthoDB" id="340962at2759"/>
<dbReference type="STRING" id="1448308.A0A2T2NZR1"/>
<sequence length="423" mass="47591">MKLTEDDIYRMSTQYKHWSFTPEQLAAQRLKTNIQASERVKANVARLRAERARQPENASASESERNGAGGESGGNTPIPGDKEVNCLTVAEEMKLVDVFCATALELGTFCKFPIEVTATGIQFLRRFYLYNSPMTYEGQNISRTAMFIASKTEGHHTSSESYAARFPKTTAEQILAPEYLVVQALRFNFEVRHPFRGLKGGHLEMVEMARGNYTPPPNSDRSAGDIQREMQKLPRPNAAPSTVKMAPSELEKRITEAYSFSSHILKTSALLTDAYFLYTPSQIWMAAHFLADEPLTRFYLSTKLPASHPQYEKVFSTIKDCANMLSSHRSFTSANTSKEEKEARDAKDKAEVSKLVKKLRHCRDPDKIDLVKLNQAQKRDAVQDGGLEENKAKRRKLGREQYEKAADEFWGPELNKNGGNSGA</sequence>
<dbReference type="CDD" id="cd20525">
    <property type="entry name" value="CYCLIN_CCNH_rpt2"/>
    <property type="match status" value="1"/>
</dbReference>
<protein>
    <recommendedName>
        <fullName evidence="1">RNA polymerase II holoenzyme cyclin-like subunit</fullName>
    </recommendedName>
</protein>
<dbReference type="InterPro" id="IPR036915">
    <property type="entry name" value="Cyclin-like_sf"/>
</dbReference>
<organism evidence="6 7">
    <name type="scientific">Corynespora cassiicola Philippines</name>
    <dbReference type="NCBI Taxonomy" id="1448308"/>
    <lineage>
        <taxon>Eukaryota</taxon>
        <taxon>Fungi</taxon>
        <taxon>Dikarya</taxon>
        <taxon>Ascomycota</taxon>
        <taxon>Pezizomycotina</taxon>
        <taxon>Dothideomycetes</taxon>
        <taxon>Pleosporomycetidae</taxon>
        <taxon>Pleosporales</taxon>
        <taxon>Corynesporascaceae</taxon>
        <taxon>Corynespora</taxon>
    </lineage>
</organism>
<dbReference type="GO" id="GO:0016538">
    <property type="term" value="F:cyclin-dependent protein serine/threonine kinase regulator activity"/>
    <property type="evidence" value="ECO:0007669"/>
    <property type="project" value="InterPro"/>
</dbReference>
<feature type="compositionally biased region" description="Basic and acidic residues" evidence="3">
    <location>
        <begin position="337"/>
        <end position="350"/>
    </location>
</feature>
<feature type="region of interest" description="Disordered" evidence="3">
    <location>
        <begin position="329"/>
        <end position="350"/>
    </location>
</feature>
<dbReference type="InterPro" id="IPR031658">
    <property type="entry name" value="Cyclin_C_2"/>
</dbReference>
<feature type="region of interest" description="Disordered" evidence="3">
    <location>
        <begin position="379"/>
        <end position="423"/>
    </location>
</feature>
<dbReference type="CDD" id="cd20524">
    <property type="entry name" value="CYCLIN_CCNH_rpt1"/>
    <property type="match status" value="1"/>
</dbReference>
<dbReference type="AlphaFoldDB" id="A0A2T2NZR1"/>
<evidence type="ECO:0000259" key="5">
    <source>
        <dbReference type="Pfam" id="PF16899"/>
    </source>
</evidence>
<dbReference type="SUPFAM" id="SSF47954">
    <property type="entry name" value="Cyclin-like"/>
    <property type="match status" value="2"/>
</dbReference>
<dbReference type="Pfam" id="PF16899">
    <property type="entry name" value="Cyclin_C_2"/>
    <property type="match status" value="1"/>
</dbReference>
<dbReference type="InterPro" id="IPR006671">
    <property type="entry name" value="Cyclin_N"/>
</dbReference>
<dbReference type="Proteomes" id="UP000240883">
    <property type="component" value="Unassembled WGS sequence"/>
</dbReference>
<evidence type="ECO:0000256" key="2">
    <source>
        <dbReference type="ARBA" id="ARBA00023127"/>
    </source>
</evidence>
<evidence type="ECO:0000256" key="1">
    <source>
        <dbReference type="ARBA" id="ARBA00014912"/>
    </source>
</evidence>
<keyword evidence="7" id="KW-1185">Reference proteome</keyword>
<feature type="region of interest" description="Disordered" evidence="3">
    <location>
        <begin position="47"/>
        <end position="81"/>
    </location>
</feature>
<feature type="domain" description="Cyclin C-terminal" evidence="5">
    <location>
        <begin position="193"/>
        <end position="326"/>
    </location>
</feature>
<dbReference type="Gene3D" id="1.10.472.10">
    <property type="entry name" value="Cyclin-like"/>
    <property type="match status" value="2"/>
</dbReference>
<dbReference type="Pfam" id="PF00134">
    <property type="entry name" value="Cyclin_N"/>
    <property type="match status" value="1"/>
</dbReference>
<evidence type="ECO:0000313" key="7">
    <source>
        <dbReference type="Proteomes" id="UP000240883"/>
    </source>
</evidence>
<proteinExistence type="predicted"/>
<feature type="domain" description="Cyclin N-terminal" evidence="4">
    <location>
        <begin position="111"/>
        <end position="189"/>
    </location>
</feature>
<evidence type="ECO:0000313" key="6">
    <source>
        <dbReference type="EMBL" id="PSN70924.1"/>
    </source>
</evidence>
<evidence type="ECO:0000259" key="4">
    <source>
        <dbReference type="Pfam" id="PF00134"/>
    </source>
</evidence>
<dbReference type="PANTHER" id="PTHR10026">
    <property type="entry name" value="CYCLIN"/>
    <property type="match status" value="1"/>
</dbReference>
<gene>
    <name evidence="6" type="ORF">BS50DRAFT_570351</name>
</gene>
<dbReference type="EMBL" id="KZ678131">
    <property type="protein sequence ID" value="PSN70924.1"/>
    <property type="molecule type" value="Genomic_DNA"/>
</dbReference>
<dbReference type="GO" id="GO:0006357">
    <property type="term" value="P:regulation of transcription by RNA polymerase II"/>
    <property type="evidence" value="ECO:0007669"/>
    <property type="project" value="InterPro"/>
</dbReference>
<reference evidence="6 7" key="1">
    <citation type="journal article" date="2018" name="Front. Microbiol.">
        <title>Genome-Wide Analysis of Corynespora cassiicola Leaf Fall Disease Putative Effectors.</title>
        <authorList>
            <person name="Lopez D."/>
            <person name="Ribeiro S."/>
            <person name="Label P."/>
            <person name="Fumanal B."/>
            <person name="Venisse J.S."/>
            <person name="Kohler A."/>
            <person name="de Oliveira R.R."/>
            <person name="Labutti K."/>
            <person name="Lipzen A."/>
            <person name="Lail K."/>
            <person name="Bauer D."/>
            <person name="Ohm R.A."/>
            <person name="Barry K.W."/>
            <person name="Spatafora J."/>
            <person name="Grigoriev I.V."/>
            <person name="Martin F.M."/>
            <person name="Pujade-Renaud V."/>
        </authorList>
    </citation>
    <scope>NUCLEOTIDE SEQUENCE [LARGE SCALE GENOMIC DNA]</scope>
    <source>
        <strain evidence="6 7">Philippines</strain>
    </source>
</reference>
<evidence type="ECO:0000256" key="3">
    <source>
        <dbReference type="SAM" id="MobiDB-lite"/>
    </source>
</evidence>
<accession>A0A2T2NZR1</accession>
<keyword evidence="2" id="KW-0195">Cyclin</keyword>
<name>A0A2T2NZR1_CORCC</name>
<feature type="compositionally biased region" description="Basic and acidic residues" evidence="3">
    <location>
        <begin position="398"/>
        <end position="407"/>
    </location>
</feature>